<keyword evidence="6" id="KW-1185">Reference proteome</keyword>
<feature type="transmembrane region" description="Helical" evidence="3">
    <location>
        <begin position="48"/>
        <end position="66"/>
    </location>
</feature>
<keyword evidence="2" id="KW-0012">Acyltransferase</keyword>
<keyword evidence="3" id="KW-0812">Transmembrane</keyword>
<organism evidence="5 6">
    <name type="scientific">Candidatus Chloroploca asiatica</name>
    <dbReference type="NCBI Taxonomy" id="1506545"/>
    <lineage>
        <taxon>Bacteria</taxon>
        <taxon>Bacillati</taxon>
        <taxon>Chloroflexota</taxon>
        <taxon>Chloroflexia</taxon>
        <taxon>Chloroflexales</taxon>
        <taxon>Chloroflexineae</taxon>
        <taxon>Oscillochloridaceae</taxon>
        <taxon>Candidatus Chloroploca</taxon>
    </lineage>
</organism>
<protein>
    <recommendedName>
        <fullName evidence="4">Phospholipid/glycerol acyltransferase domain-containing protein</fullName>
    </recommendedName>
</protein>
<dbReference type="SMART" id="SM00563">
    <property type="entry name" value="PlsC"/>
    <property type="match status" value="1"/>
</dbReference>
<dbReference type="Proteomes" id="UP000220922">
    <property type="component" value="Unassembled WGS sequence"/>
</dbReference>
<dbReference type="PANTHER" id="PTHR10434">
    <property type="entry name" value="1-ACYL-SN-GLYCEROL-3-PHOSPHATE ACYLTRANSFERASE"/>
    <property type="match status" value="1"/>
</dbReference>
<proteinExistence type="predicted"/>
<dbReference type="AlphaFoldDB" id="A0A2H3KK71"/>
<dbReference type="SUPFAM" id="SSF69593">
    <property type="entry name" value="Glycerol-3-phosphate (1)-acyltransferase"/>
    <property type="match status" value="1"/>
</dbReference>
<evidence type="ECO:0000313" key="5">
    <source>
        <dbReference type="EMBL" id="PDV98382.1"/>
    </source>
</evidence>
<dbReference type="GO" id="GO:0006654">
    <property type="term" value="P:phosphatidic acid biosynthetic process"/>
    <property type="evidence" value="ECO:0007669"/>
    <property type="project" value="TreeGrafter"/>
</dbReference>
<gene>
    <name evidence="5" type="ORF">A9Q02_15605</name>
</gene>
<dbReference type="PANTHER" id="PTHR10434:SF9">
    <property type="entry name" value="PHOSPHOLIPID_GLYCEROL ACYLTRANSFERASE DOMAIN-CONTAINING PROTEIN"/>
    <property type="match status" value="1"/>
</dbReference>
<keyword evidence="1" id="KW-0808">Transferase</keyword>
<dbReference type="InterPro" id="IPR002123">
    <property type="entry name" value="Plipid/glycerol_acylTrfase"/>
</dbReference>
<keyword evidence="3" id="KW-0472">Membrane</keyword>
<dbReference type="EMBL" id="LYXE01000102">
    <property type="protein sequence ID" value="PDV98382.1"/>
    <property type="molecule type" value="Genomic_DNA"/>
</dbReference>
<sequence>MPYSVSSTGRKTLFQNFCIILLAFRGWRAEVAAPLPKQCVIIGAPHTTWFDLILTWLLMGATGVRFRWISKAELFRPPLGWLLRALGGMPVLRGARANFVVQMVEKFAQYPDLRIAIVPEGTRQYIDHWKTGFYYIAMGAGVPVVLGYADYAKRRIGLGPIVMPTGDIDADFAVYRAFYANVTGAIPSRQGEIRHVRD</sequence>
<accession>A0A2H3KK71</accession>
<evidence type="ECO:0000256" key="3">
    <source>
        <dbReference type="SAM" id="Phobius"/>
    </source>
</evidence>
<dbReference type="OrthoDB" id="9803035at2"/>
<evidence type="ECO:0000256" key="1">
    <source>
        <dbReference type="ARBA" id="ARBA00022679"/>
    </source>
</evidence>
<comment type="caution">
    <text evidence="5">The sequence shown here is derived from an EMBL/GenBank/DDBJ whole genome shotgun (WGS) entry which is preliminary data.</text>
</comment>
<dbReference type="Pfam" id="PF01553">
    <property type="entry name" value="Acyltransferase"/>
    <property type="match status" value="1"/>
</dbReference>
<name>A0A2H3KK71_9CHLR</name>
<dbReference type="GO" id="GO:0003841">
    <property type="term" value="F:1-acylglycerol-3-phosphate O-acyltransferase activity"/>
    <property type="evidence" value="ECO:0007669"/>
    <property type="project" value="TreeGrafter"/>
</dbReference>
<keyword evidence="3" id="KW-1133">Transmembrane helix</keyword>
<evidence type="ECO:0000259" key="4">
    <source>
        <dbReference type="SMART" id="SM00563"/>
    </source>
</evidence>
<evidence type="ECO:0000313" key="6">
    <source>
        <dbReference type="Proteomes" id="UP000220922"/>
    </source>
</evidence>
<evidence type="ECO:0000256" key="2">
    <source>
        <dbReference type="ARBA" id="ARBA00023315"/>
    </source>
</evidence>
<feature type="domain" description="Phospholipid/glycerol acyltransferase" evidence="4">
    <location>
        <begin position="40"/>
        <end position="149"/>
    </location>
</feature>
<reference evidence="5 6" key="1">
    <citation type="submission" date="2016-05" db="EMBL/GenBank/DDBJ databases">
        <authorList>
            <person name="Lavstsen T."/>
            <person name="Jespersen J.S."/>
        </authorList>
    </citation>
    <scope>NUCLEOTIDE SEQUENCE [LARGE SCALE GENOMIC DNA]</scope>
    <source>
        <strain evidence="5 6">B7-9</strain>
    </source>
</reference>